<proteinExistence type="predicted"/>
<evidence type="ECO:0000313" key="3">
    <source>
        <dbReference type="Proteomes" id="UP000004995"/>
    </source>
</evidence>
<evidence type="ECO:0000313" key="2">
    <source>
        <dbReference type="EnsemblPlants" id="KQL15618"/>
    </source>
</evidence>
<name>K3Z4N4_SETIT</name>
<dbReference type="EnsemblPlants" id="KQL15618">
    <property type="protein sequence ID" value="KQL15618"/>
    <property type="gene ID" value="SETIT_021502mg"/>
</dbReference>
<feature type="region of interest" description="Disordered" evidence="1">
    <location>
        <begin position="504"/>
        <end position="612"/>
    </location>
</feature>
<protein>
    <submittedName>
        <fullName evidence="2">Uncharacterized protein</fullName>
    </submittedName>
</protein>
<dbReference type="Proteomes" id="UP000004995">
    <property type="component" value="Unassembled WGS sequence"/>
</dbReference>
<accession>K3Z4N4</accession>
<dbReference type="HOGENOM" id="CLU_446501_0_0_1"/>
<dbReference type="EMBL" id="AGNK02001738">
    <property type="status" value="NOT_ANNOTATED_CDS"/>
    <property type="molecule type" value="Genomic_DNA"/>
</dbReference>
<reference evidence="2" key="2">
    <citation type="submission" date="2018-08" db="UniProtKB">
        <authorList>
            <consortium name="EnsemblPlants"/>
        </authorList>
    </citation>
    <scope>IDENTIFICATION</scope>
    <source>
        <strain evidence="2">Yugu1</strain>
    </source>
</reference>
<keyword evidence="3" id="KW-1185">Reference proteome</keyword>
<organism evidence="2 3">
    <name type="scientific">Setaria italica</name>
    <name type="common">Foxtail millet</name>
    <name type="synonym">Panicum italicum</name>
    <dbReference type="NCBI Taxonomy" id="4555"/>
    <lineage>
        <taxon>Eukaryota</taxon>
        <taxon>Viridiplantae</taxon>
        <taxon>Streptophyta</taxon>
        <taxon>Embryophyta</taxon>
        <taxon>Tracheophyta</taxon>
        <taxon>Spermatophyta</taxon>
        <taxon>Magnoliopsida</taxon>
        <taxon>Liliopsida</taxon>
        <taxon>Poales</taxon>
        <taxon>Poaceae</taxon>
        <taxon>PACMAD clade</taxon>
        <taxon>Panicoideae</taxon>
        <taxon>Panicodae</taxon>
        <taxon>Paniceae</taxon>
        <taxon>Cenchrinae</taxon>
        <taxon>Setaria</taxon>
    </lineage>
</organism>
<dbReference type="InParanoid" id="K3Z4N4"/>
<dbReference type="AlphaFoldDB" id="K3Z4N4"/>
<feature type="compositionally biased region" description="Basic and acidic residues" evidence="1">
    <location>
        <begin position="543"/>
        <end position="552"/>
    </location>
</feature>
<dbReference type="Gramene" id="KQL15618">
    <property type="protein sequence ID" value="KQL15618"/>
    <property type="gene ID" value="SETIT_021502mg"/>
</dbReference>
<sequence length="612" mass="65616">MAPPPAAASVRGSDIQPAGALCHVVAQHGAVQRVDGPLVPPGVVAVPVSLRRGRGPVEHAVIPHEHPPHGGLLVGELRLALEQPLCLGLRLDPQGVRQVRPHHVRAVLAVLGHHLQPQRELGLRLHLAHLPPRLGRPDGDLRVLLRLQTDGLVPALVAELHQARRLQLCLHLRREVAERRLHPPAEAVLPLGADLEAPVQEPRDVPAGDGQPRRAVRAERGRHARRSRVQPQVQVGVDEPLGDAVHHAEGDLVGLAVDQEAQERGQLDVVGREVERAQRRHGLPEQRVDAARVDDRERHERAGEVAVHAHDDLAVRGVAPPSGEVVLADVDVRRVGVPELVVGVRGHEDFQDRAVGARRNGHDLGARVRRVLDAEPEAAAVARGLRYRQDQVRRLEVRLRQRRSRRLAIDGAGAGGESRVREVRRGAMELEGDADVVHAGVLVVDEVLEHDGEHAASWGTEERGVAGHVLADCPADAVGGRLSGGGAEELGAVEPDGGDAVVLVPGDGDGEGEHDERPGRGAPRGRRVRGRGGGGAVGVGEGVGEHGHDAGRRQRRRPRGRVGGVEVLPRGRITEPAAGARARARRGVAVGDVGESGNEEEQYKVEEERRRA</sequence>
<feature type="compositionally biased region" description="Gly residues" evidence="1">
    <location>
        <begin position="531"/>
        <end position="542"/>
    </location>
</feature>
<feature type="compositionally biased region" description="Low complexity" evidence="1">
    <location>
        <begin position="564"/>
        <end position="593"/>
    </location>
</feature>
<reference evidence="3" key="1">
    <citation type="journal article" date="2012" name="Nat. Biotechnol.">
        <title>Reference genome sequence of the model plant Setaria.</title>
        <authorList>
            <person name="Bennetzen J.L."/>
            <person name="Schmutz J."/>
            <person name="Wang H."/>
            <person name="Percifield R."/>
            <person name="Hawkins J."/>
            <person name="Pontaroli A.C."/>
            <person name="Estep M."/>
            <person name="Feng L."/>
            <person name="Vaughn J.N."/>
            <person name="Grimwood J."/>
            <person name="Jenkins J."/>
            <person name="Barry K."/>
            <person name="Lindquist E."/>
            <person name="Hellsten U."/>
            <person name="Deshpande S."/>
            <person name="Wang X."/>
            <person name="Wu X."/>
            <person name="Mitros T."/>
            <person name="Triplett J."/>
            <person name="Yang X."/>
            <person name="Ye C.Y."/>
            <person name="Mauro-Herrera M."/>
            <person name="Wang L."/>
            <person name="Li P."/>
            <person name="Sharma M."/>
            <person name="Sharma R."/>
            <person name="Ronald P.C."/>
            <person name="Panaud O."/>
            <person name="Kellogg E.A."/>
            <person name="Brutnell T.P."/>
            <person name="Doust A.N."/>
            <person name="Tuskan G.A."/>
            <person name="Rokhsar D."/>
            <person name="Devos K.M."/>
        </authorList>
    </citation>
    <scope>NUCLEOTIDE SEQUENCE [LARGE SCALE GENOMIC DNA]</scope>
    <source>
        <strain evidence="3">cv. Yugu1</strain>
    </source>
</reference>
<feature type="compositionally biased region" description="Basic and acidic residues" evidence="1">
    <location>
        <begin position="601"/>
        <end position="612"/>
    </location>
</feature>
<feature type="region of interest" description="Disordered" evidence="1">
    <location>
        <begin position="200"/>
        <end position="230"/>
    </location>
</feature>
<evidence type="ECO:0000256" key="1">
    <source>
        <dbReference type="SAM" id="MobiDB-lite"/>
    </source>
</evidence>
<gene>
    <name evidence="2" type="primary">LOC101777411</name>
</gene>